<dbReference type="InterPro" id="IPR000515">
    <property type="entry name" value="MetI-like"/>
</dbReference>
<protein>
    <submittedName>
        <fullName evidence="11">Unannotated protein</fullName>
    </submittedName>
</protein>
<dbReference type="InterPro" id="IPR011864">
    <property type="entry name" value="Phosphate_PstC"/>
</dbReference>
<dbReference type="Pfam" id="PF00528">
    <property type="entry name" value="BPD_transp_1"/>
    <property type="match status" value="1"/>
</dbReference>
<feature type="transmembrane region" description="Helical" evidence="9">
    <location>
        <begin position="179"/>
        <end position="197"/>
    </location>
</feature>
<feature type="transmembrane region" description="Helical" evidence="9">
    <location>
        <begin position="251"/>
        <end position="273"/>
    </location>
</feature>
<feature type="transmembrane region" description="Helical" evidence="9">
    <location>
        <begin position="27"/>
        <end position="48"/>
    </location>
</feature>
<dbReference type="NCBIfam" id="TIGR02138">
    <property type="entry name" value="phosphate_pstC"/>
    <property type="match status" value="1"/>
</dbReference>
<proteinExistence type="inferred from homology"/>
<dbReference type="GO" id="GO:0005315">
    <property type="term" value="F:phosphate transmembrane transporter activity"/>
    <property type="evidence" value="ECO:0007669"/>
    <property type="project" value="InterPro"/>
</dbReference>
<feature type="transmembrane region" description="Helical" evidence="9">
    <location>
        <begin position="123"/>
        <end position="144"/>
    </location>
</feature>
<reference evidence="11" key="1">
    <citation type="submission" date="2020-05" db="EMBL/GenBank/DDBJ databases">
        <authorList>
            <person name="Chiriac C."/>
            <person name="Salcher M."/>
            <person name="Ghai R."/>
            <person name="Kavagutti S V."/>
        </authorList>
    </citation>
    <scope>NUCLEOTIDE SEQUENCE</scope>
</reference>
<dbReference type="PANTHER" id="PTHR30425">
    <property type="entry name" value="PHOSPHATE TRANSPORT SYSTEM PERMEASE PROTEIN PST"/>
    <property type="match status" value="1"/>
</dbReference>
<comment type="similarity">
    <text evidence="2">Belongs to the binding-protein-dependent transport system permease family. CysTW subfamily.</text>
</comment>
<dbReference type="GO" id="GO:0006817">
    <property type="term" value="P:phosphate ion transport"/>
    <property type="evidence" value="ECO:0007669"/>
    <property type="project" value="UniProtKB-KW"/>
</dbReference>
<evidence type="ECO:0000259" key="10">
    <source>
        <dbReference type="PROSITE" id="PS50928"/>
    </source>
</evidence>
<dbReference type="SUPFAM" id="SSF161098">
    <property type="entry name" value="MetI-like"/>
    <property type="match status" value="1"/>
</dbReference>
<gene>
    <name evidence="11" type="ORF">UFOPK1874_00214</name>
</gene>
<evidence type="ECO:0000256" key="5">
    <source>
        <dbReference type="ARBA" id="ARBA00022592"/>
    </source>
</evidence>
<accession>A0A6J6HG27</accession>
<feature type="transmembrane region" description="Helical" evidence="9">
    <location>
        <begin position="293"/>
        <end position="316"/>
    </location>
</feature>
<evidence type="ECO:0000256" key="1">
    <source>
        <dbReference type="ARBA" id="ARBA00004651"/>
    </source>
</evidence>
<sequence>MQTTDSPVAPREVHTYYTKVDRVFRGFVAAAALFSLVVLLLIAAFLLYRGFEIFADFGFGFITNSKWDIGNPEDTSTAVLGIGAMLVGSVITAFIAIVVAVPFAMASALFIEFYAPRFLRTVLTAVLDLVAAIPSVIYGIWGYVVLLPLVEDWSATLYKYLSWIPIFDVQTPIFGRSPLLAGLLLAIMILPIVTSVAREVYGQAPRDLIDASYALGGTKWAGIRTVVLPFGKSGLVGGAMLGLGRAMGETVAVYLTLNLVFKTNFQILASAGGNVASLIANKFGEATAYELKALMAAGLVLFLVTLLVNFLATVIVNRSRKIV</sequence>
<dbReference type="GO" id="GO:0005886">
    <property type="term" value="C:plasma membrane"/>
    <property type="evidence" value="ECO:0007669"/>
    <property type="project" value="UniProtKB-SubCell"/>
</dbReference>
<evidence type="ECO:0000256" key="6">
    <source>
        <dbReference type="ARBA" id="ARBA00022692"/>
    </source>
</evidence>
<keyword evidence="3" id="KW-0813">Transport</keyword>
<comment type="subcellular location">
    <subcellularLocation>
        <location evidence="1">Cell membrane</location>
        <topology evidence="1">Multi-pass membrane protein</topology>
    </subcellularLocation>
</comment>
<organism evidence="11">
    <name type="scientific">freshwater metagenome</name>
    <dbReference type="NCBI Taxonomy" id="449393"/>
    <lineage>
        <taxon>unclassified sequences</taxon>
        <taxon>metagenomes</taxon>
        <taxon>ecological metagenomes</taxon>
    </lineage>
</organism>
<dbReference type="CDD" id="cd06261">
    <property type="entry name" value="TM_PBP2"/>
    <property type="match status" value="1"/>
</dbReference>
<dbReference type="PROSITE" id="PS50928">
    <property type="entry name" value="ABC_TM1"/>
    <property type="match status" value="1"/>
</dbReference>
<keyword evidence="8 9" id="KW-0472">Membrane</keyword>
<keyword evidence="7 9" id="KW-1133">Transmembrane helix</keyword>
<dbReference type="Gene3D" id="1.10.3720.10">
    <property type="entry name" value="MetI-like"/>
    <property type="match status" value="1"/>
</dbReference>
<name>A0A6J6HG27_9ZZZZ</name>
<dbReference type="PANTHER" id="PTHR30425:SF1">
    <property type="entry name" value="PHOSPHATE TRANSPORT SYSTEM PERMEASE PROTEIN PSTC"/>
    <property type="match status" value="1"/>
</dbReference>
<evidence type="ECO:0000256" key="7">
    <source>
        <dbReference type="ARBA" id="ARBA00022989"/>
    </source>
</evidence>
<feature type="domain" description="ABC transmembrane type-1" evidence="10">
    <location>
        <begin position="86"/>
        <end position="312"/>
    </location>
</feature>
<dbReference type="InterPro" id="IPR051124">
    <property type="entry name" value="Phosphate_Transport_Permease"/>
</dbReference>
<evidence type="ECO:0000256" key="2">
    <source>
        <dbReference type="ARBA" id="ARBA00007069"/>
    </source>
</evidence>
<dbReference type="InterPro" id="IPR035906">
    <property type="entry name" value="MetI-like_sf"/>
</dbReference>
<keyword evidence="4" id="KW-1003">Cell membrane</keyword>
<evidence type="ECO:0000256" key="4">
    <source>
        <dbReference type="ARBA" id="ARBA00022475"/>
    </source>
</evidence>
<evidence type="ECO:0000256" key="8">
    <source>
        <dbReference type="ARBA" id="ARBA00023136"/>
    </source>
</evidence>
<dbReference type="AlphaFoldDB" id="A0A6J6HG27"/>
<evidence type="ECO:0000256" key="9">
    <source>
        <dbReference type="SAM" id="Phobius"/>
    </source>
</evidence>
<evidence type="ECO:0000256" key="3">
    <source>
        <dbReference type="ARBA" id="ARBA00022448"/>
    </source>
</evidence>
<keyword evidence="5" id="KW-0592">Phosphate transport</keyword>
<feature type="transmembrane region" description="Helical" evidence="9">
    <location>
        <begin position="78"/>
        <end position="111"/>
    </location>
</feature>
<evidence type="ECO:0000313" key="11">
    <source>
        <dbReference type="EMBL" id="CAB4607578.1"/>
    </source>
</evidence>
<keyword evidence="6 9" id="KW-0812">Transmembrane</keyword>
<dbReference type="EMBL" id="CAEZUX010000010">
    <property type="protein sequence ID" value="CAB4607578.1"/>
    <property type="molecule type" value="Genomic_DNA"/>
</dbReference>